<evidence type="ECO:0000259" key="6">
    <source>
        <dbReference type="SMART" id="SM01141"/>
    </source>
</evidence>
<evidence type="ECO:0000256" key="5">
    <source>
        <dbReference type="SAM" id="MobiDB-lite"/>
    </source>
</evidence>
<accession>A0A7M5UJU9</accession>
<name>A0A7M5UJU9_9CNID</name>
<keyword evidence="4" id="KW-0508">mRNA splicing</keyword>
<feature type="domain" description="Suppressor of white apricot N-terminal" evidence="6">
    <location>
        <begin position="33"/>
        <end position="157"/>
    </location>
</feature>
<feature type="compositionally biased region" description="Low complexity" evidence="5">
    <location>
        <begin position="218"/>
        <end position="228"/>
    </location>
</feature>
<evidence type="ECO:0000256" key="1">
    <source>
        <dbReference type="ARBA" id="ARBA00022664"/>
    </source>
</evidence>
<keyword evidence="8" id="KW-1185">Reference proteome</keyword>
<feature type="region of interest" description="Disordered" evidence="5">
    <location>
        <begin position="199"/>
        <end position="245"/>
    </location>
</feature>
<feature type="region of interest" description="Disordered" evidence="5">
    <location>
        <begin position="1"/>
        <end position="30"/>
    </location>
</feature>
<organism evidence="7 8">
    <name type="scientific">Clytia hemisphaerica</name>
    <dbReference type="NCBI Taxonomy" id="252671"/>
    <lineage>
        <taxon>Eukaryota</taxon>
        <taxon>Metazoa</taxon>
        <taxon>Cnidaria</taxon>
        <taxon>Hydrozoa</taxon>
        <taxon>Hydroidolina</taxon>
        <taxon>Leptothecata</taxon>
        <taxon>Obeliida</taxon>
        <taxon>Clytiidae</taxon>
        <taxon>Clytia</taxon>
    </lineage>
</organism>
<reference evidence="7" key="1">
    <citation type="submission" date="2021-01" db="UniProtKB">
        <authorList>
            <consortium name="EnsemblMetazoa"/>
        </authorList>
    </citation>
    <scope>IDENTIFICATION</scope>
</reference>
<feature type="compositionally biased region" description="Pro residues" evidence="5">
    <location>
        <begin position="207"/>
        <end position="217"/>
    </location>
</feature>
<dbReference type="InterPro" id="IPR040397">
    <property type="entry name" value="SWAP"/>
</dbReference>
<evidence type="ECO:0000256" key="2">
    <source>
        <dbReference type="ARBA" id="ARBA00022737"/>
    </source>
</evidence>
<dbReference type="GO" id="GO:0003723">
    <property type="term" value="F:RNA binding"/>
    <property type="evidence" value="ECO:0007669"/>
    <property type="project" value="UniProtKB-KW"/>
</dbReference>
<evidence type="ECO:0000256" key="3">
    <source>
        <dbReference type="ARBA" id="ARBA00022884"/>
    </source>
</evidence>
<sequence>MSILFGPGETPFQKQRNKSKQSSGSSSSTKNYEDISVFGYQCKFFRDDETANAVNTGKTLIPWMGSKDLMIDRYDCRGHLYKLDNFDFTNNPGAKSSKLSTEELDIESILDEERYLDLNRDTAEDEILEEEAEKRSKALYDQKTAYQSISFSYDDSNADGKSISDMNKESRELFDQYCLYYGYDKKDQAVKSYFEAYQRQQQYESNRPPPPPNPPTSAPSNPSSEAASMKPATQDEGKPEPFLPPEGIEIPKEIQLVRFQSLHPNLSRLWFNFLITYLSSFWKRLLISLVYP</sequence>
<dbReference type="PANTHER" id="PTHR13161:SF15">
    <property type="entry name" value="SPLICING FACTOR, SUPPRESSOR OF WHITE-APRICOT HOMOLOG"/>
    <property type="match status" value="1"/>
</dbReference>
<proteinExistence type="predicted"/>
<dbReference type="OrthoDB" id="5988368at2759"/>
<dbReference type="GO" id="GO:0000395">
    <property type="term" value="P:mRNA 5'-splice site recognition"/>
    <property type="evidence" value="ECO:0007669"/>
    <property type="project" value="TreeGrafter"/>
</dbReference>
<dbReference type="SMART" id="SM01141">
    <property type="entry name" value="DRY_EERY"/>
    <property type="match status" value="1"/>
</dbReference>
<evidence type="ECO:0000256" key="4">
    <source>
        <dbReference type="ARBA" id="ARBA00023187"/>
    </source>
</evidence>
<keyword evidence="2" id="KW-0677">Repeat</keyword>
<dbReference type="Pfam" id="PF09750">
    <property type="entry name" value="DRY_EERY"/>
    <property type="match status" value="1"/>
</dbReference>
<dbReference type="Proteomes" id="UP000594262">
    <property type="component" value="Unplaced"/>
</dbReference>
<dbReference type="InterPro" id="IPR019147">
    <property type="entry name" value="SWAP_N_domain"/>
</dbReference>
<dbReference type="AlphaFoldDB" id="A0A7M5UJU9"/>
<evidence type="ECO:0000313" key="7">
    <source>
        <dbReference type="EnsemblMetazoa" id="CLYHEMP000334.2"/>
    </source>
</evidence>
<dbReference type="EnsemblMetazoa" id="CLYHEMT000334.2">
    <property type="protein sequence ID" value="CLYHEMP000334.2"/>
    <property type="gene ID" value="CLYHEMG000334"/>
</dbReference>
<protein>
    <recommendedName>
        <fullName evidence="6">Suppressor of white apricot N-terminal domain-containing protein</fullName>
    </recommendedName>
</protein>
<keyword evidence="3" id="KW-0694">RNA-binding</keyword>
<evidence type="ECO:0000313" key="8">
    <source>
        <dbReference type="Proteomes" id="UP000594262"/>
    </source>
</evidence>
<keyword evidence="1" id="KW-0507">mRNA processing</keyword>
<dbReference type="PANTHER" id="PTHR13161">
    <property type="entry name" value="SPLICING FACTOR SUPPRESSOR OF WHITE APRICOT"/>
    <property type="match status" value="1"/>
</dbReference>